<gene>
    <name evidence="1" type="ORF">MtrunA17_Chr2g0334071</name>
</gene>
<comment type="caution">
    <text evidence="1">The sequence shown here is derived from an EMBL/GenBank/DDBJ whole genome shotgun (WGS) entry which is preliminary data.</text>
</comment>
<dbReference type="Proteomes" id="UP000265566">
    <property type="component" value="Chromosome 2"/>
</dbReference>
<name>A0A396JEH7_MEDTR</name>
<evidence type="ECO:0000313" key="1">
    <source>
        <dbReference type="EMBL" id="RHN76620.1"/>
    </source>
</evidence>
<accession>A0A396JEH7</accession>
<dbReference type="Gramene" id="rna12971">
    <property type="protein sequence ID" value="RHN76620.1"/>
    <property type="gene ID" value="gene12971"/>
</dbReference>
<sequence>MTVLICTTEILYGCATTALTKLAPVPLGSEGEVKVTAPVLRSVTFMKPSDPLACPLD</sequence>
<dbReference type="EMBL" id="PSQE01000002">
    <property type="protein sequence ID" value="RHN76620.1"/>
    <property type="molecule type" value="Genomic_DNA"/>
</dbReference>
<proteinExistence type="predicted"/>
<reference evidence="1" key="1">
    <citation type="journal article" date="2018" name="Nat. Plants">
        <title>Whole-genome landscape of Medicago truncatula symbiotic genes.</title>
        <authorList>
            <person name="Pecrix Y."/>
            <person name="Gamas P."/>
            <person name="Carrere S."/>
        </authorList>
    </citation>
    <scope>NUCLEOTIDE SEQUENCE</scope>
    <source>
        <tissue evidence="1">Leaves</tissue>
    </source>
</reference>
<protein>
    <submittedName>
        <fullName evidence="1">Uncharacterized protein</fullName>
    </submittedName>
</protein>
<organism evidence="1">
    <name type="scientific">Medicago truncatula</name>
    <name type="common">Barrel medic</name>
    <name type="synonym">Medicago tribuloides</name>
    <dbReference type="NCBI Taxonomy" id="3880"/>
    <lineage>
        <taxon>Eukaryota</taxon>
        <taxon>Viridiplantae</taxon>
        <taxon>Streptophyta</taxon>
        <taxon>Embryophyta</taxon>
        <taxon>Tracheophyta</taxon>
        <taxon>Spermatophyta</taxon>
        <taxon>Magnoliopsida</taxon>
        <taxon>eudicotyledons</taxon>
        <taxon>Gunneridae</taxon>
        <taxon>Pentapetalae</taxon>
        <taxon>rosids</taxon>
        <taxon>fabids</taxon>
        <taxon>Fabales</taxon>
        <taxon>Fabaceae</taxon>
        <taxon>Papilionoideae</taxon>
        <taxon>50 kb inversion clade</taxon>
        <taxon>NPAAA clade</taxon>
        <taxon>Hologalegina</taxon>
        <taxon>IRL clade</taxon>
        <taxon>Trifolieae</taxon>
        <taxon>Medicago</taxon>
    </lineage>
</organism>
<dbReference type="AlphaFoldDB" id="A0A396JEH7"/>